<dbReference type="Gene3D" id="3.40.30.10">
    <property type="entry name" value="Glutaredoxin"/>
    <property type="match status" value="1"/>
</dbReference>
<dbReference type="Pfam" id="PF00462">
    <property type="entry name" value="Glutaredoxin"/>
    <property type="match status" value="1"/>
</dbReference>
<dbReference type="PANTHER" id="PTHR45669:SF26">
    <property type="entry name" value="GLUTAREDOXIN DOMAIN-CONTAINING PROTEIN"/>
    <property type="match status" value="1"/>
</dbReference>
<dbReference type="SUPFAM" id="SSF52833">
    <property type="entry name" value="Thioredoxin-like"/>
    <property type="match status" value="1"/>
</dbReference>
<protein>
    <submittedName>
        <fullName evidence="4">Uncharacterized protein At5g39865-like</fullName>
    </submittedName>
</protein>
<dbReference type="AlphaFoldDB" id="A0A1S3T7U2"/>
<sequence length="272" mass="30594">MWRSWGKSTVQTTPSSPFSCSSFKDIQTLCLDEPQQPQNQHHQDKPSPSPSPSPSRSRKPSVFHRVRLANSFLRTWSTNHHSQPSKLHHRTHSYPAPPVPDVSIPENQPPIYFPGTEDRVVVYYTTLHAVRSTFDACKSVFSILCGFRVLIDNRDVSIDSGFASELNHLMGLRRAELDLPRIFIAGKYIGGIEDLRYLNEIGELKKLLQDLPAADPTECPTCAAHRFILCDKCNGSRRLFVNNKLGFKTCHLCNENGLLRCPSCLSNAPTPL</sequence>
<gene>
    <name evidence="4" type="primary">LOC106752641</name>
</gene>
<dbReference type="InterPro" id="IPR002109">
    <property type="entry name" value="Glutaredoxin"/>
</dbReference>
<feature type="region of interest" description="Disordered" evidence="1">
    <location>
        <begin position="1"/>
        <end position="20"/>
    </location>
</feature>
<organism evidence="3 4">
    <name type="scientific">Vigna radiata var. radiata</name>
    <name type="common">Mung bean</name>
    <name type="synonym">Phaseolus aureus</name>
    <dbReference type="NCBI Taxonomy" id="3916"/>
    <lineage>
        <taxon>Eukaryota</taxon>
        <taxon>Viridiplantae</taxon>
        <taxon>Streptophyta</taxon>
        <taxon>Embryophyta</taxon>
        <taxon>Tracheophyta</taxon>
        <taxon>Spermatophyta</taxon>
        <taxon>Magnoliopsida</taxon>
        <taxon>eudicotyledons</taxon>
        <taxon>Gunneridae</taxon>
        <taxon>Pentapetalae</taxon>
        <taxon>rosids</taxon>
        <taxon>fabids</taxon>
        <taxon>Fabales</taxon>
        <taxon>Fabaceae</taxon>
        <taxon>Papilionoideae</taxon>
        <taxon>50 kb inversion clade</taxon>
        <taxon>NPAAA clade</taxon>
        <taxon>indigoferoid/millettioid clade</taxon>
        <taxon>Phaseoleae</taxon>
        <taxon>Vigna</taxon>
    </lineage>
</organism>
<name>A0A1S3T7U2_VIGRR</name>
<accession>A0A1S3T7U2</accession>
<evidence type="ECO:0000313" key="4">
    <source>
        <dbReference type="RefSeq" id="XP_014489839.1"/>
    </source>
</evidence>
<proteinExistence type="predicted"/>
<feature type="compositionally biased region" description="Polar residues" evidence="1">
    <location>
        <begin position="1"/>
        <end position="11"/>
    </location>
</feature>
<feature type="domain" description="Glutaredoxin" evidence="2">
    <location>
        <begin position="121"/>
        <end position="189"/>
    </location>
</feature>
<evidence type="ECO:0000256" key="1">
    <source>
        <dbReference type="SAM" id="MobiDB-lite"/>
    </source>
</evidence>
<dbReference type="PANTHER" id="PTHR45669">
    <property type="entry name" value="GLUTAREDOXIN DOMAIN-CONTAINING CYSTEINE-RICH PROTEIN CG12206-RELATED"/>
    <property type="match status" value="1"/>
</dbReference>
<dbReference type="Pfam" id="PF23733">
    <property type="entry name" value="GRXCR1-2_C"/>
    <property type="match status" value="1"/>
</dbReference>
<evidence type="ECO:0000313" key="3">
    <source>
        <dbReference type="Proteomes" id="UP000087766"/>
    </source>
</evidence>
<reference evidence="4" key="1">
    <citation type="submission" date="2025-08" db="UniProtKB">
        <authorList>
            <consortium name="RefSeq"/>
        </authorList>
    </citation>
    <scope>IDENTIFICATION</scope>
    <source>
        <tissue evidence="4">Leaf</tissue>
    </source>
</reference>
<dbReference type="RefSeq" id="XP_014489839.1">
    <property type="nucleotide sequence ID" value="XM_014634353.2"/>
</dbReference>
<dbReference type="GeneID" id="106752641"/>
<feature type="region of interest" description="Disordered" evidence="1">
    <location>
        <begin position="29"/>
        <end position="60"/>
    </location>
</feature>
<dbReference type="KEGG" id="vra:106752641"/>
<dbReference type="InterPro" id="IPR036249">
    <property type="entry name" value="Thioredoxin-like_sf"/>
</dbReference>
<dbReference type="Proteomes" id="UP000087766">
    <property type="component" value="Unplaced"/>
</dbReference>
<keyword evidence="3" id="KW-1185">Reference proteome</keyword>
<dbReference type="OrthoDB" id="423313at2759"/>
<dbReference type="PROSITE" id="PS51354">
    <property type="entry name" value="GLUTAREDOXIN_2"/>
    <property type="match status" value="1"/>
</dbReference>
<evidence type="ECO:0000259" key="2">
    <source>
        <dbReference type="Pfam" id="PF00462"/>
    </source>
</evidence>